<feature type="transmembrane region" description="Helical" evidence="6">
    <location>
        <begin position="261"/>
        <end position="277"/>
    </location>
</feature>
<evidence type="ECO:0000256" key="2">
    <source>
        <dbReference type="ARBA" id="ARBA00022475"/>
    </source>
</evidence>
<feature type="transmembrane region" description="Helical" evidence="6">
    <location>
        <begin position="7"/>
        <end position="24"/>
    </location>
</feature>
<comment type="subcellular location">
    <subcellularLocation>
        <location evidence="1">Cell membrane</location>
        <topology evidence="1">Multi-pass membrane protein</topology>
    </subcellularLocation>
</comment>
<dbReference type="OrthoDB" id="9789927at2"/>
<name>A0A225EC66_9BACT</name>
<keyword evidence="3 6" id="KW-0812">Transmembrane</keyword>
<evidence type="ECO:0000256" key="4">
    <source>
        <dbReference type="ARBA" id="ARBA00022989"/>
    </source>
</evidence>
<keyword evidence="4 6" id="KW-1133">Transmembrane helix</keyword>
<evidence type="ECO:0000256" key="1">
    <source>
        <dbReference type="ARBA" id="ARBA00004651"/>
    </source>
</evidence>
<feature type="transmembrane region" description="Helical" evidence="6">
    <location>
        <begin position="58"/>
        <end position="81"/>
    </location>
</feature>
<feature type="transmembrane region" description="Helical" evidence="6">
    <location>
        <begin position="229"/>
        <end position="249"/>
    </location>
</feature>
<comment type="caution">
    <text evidence="7">The sequence shown here is derived from an EMBL/GenBank/DDBJ whole genome shotgun (WGS) entry which is preliminary data.</text>
</comment>
<dbReference type="Proteomes" id="UP000214646">
    <property type="component" value="Unassembled WGS sequence"/>
</dbReference>
<feature type="transmembrane region" description="Helical" evidence="6">
    <location>
        <begin position="179"/>
        <end position="195"/>
    </location>
</feature>
<feature type="transmembrane region" description="Helical" evidence="6">
    <location>
        <begin position="320"/>
        <end position="337"/>
    </location>
</feature>
<accession>A0A225EC66</accession>
<gene>
    <name evidence="7" type="ORF">FRUB_00628</name>
</gene>
<feature type="transmembrane region" description="Helical" evidence="6">
    <location>
        <begin position="30"/>
        <end position="51"/>
    </location>
</feature>
<proteinExistence type="predicted"/>
<protein>
    <submittedName>
        <fullName evidence="7">Branched-chain amino acid transport system permease protein LivM</fullName>
    </submittedName>
</protein>
<dbReference type="InterPro" id="IPR043428">
    <property type="entry name" value="LivM-like"/>
</dbReference>
<dbReference type="CDD" id="cd06581">
    <property type="entry name" value="TM_PBP1_LivM_like"/>
    <property type="match status" value="1"/>
</dbReference>
<dbReference type="Pfam" id="PF02653">
    <property type="entry name" value="BPD_transp_2"/>
    <property type="match status" value="1"/>
</dbReference>
<organism evidence="7 8">
    <name type="scientific">Fimbriiglobus ruber</name>
    <dbReference type="NCBI Taxonomy" id="1908690"/>
    <lineage>
        <taxon>Bacteria</taxon>
        <taxon>Pseudomonadati</taxon>
        <taxon>Planctomycetota</taxon>
        <taxon>Planctomycetia</taxon>
        <taxon>Gemmatales</taxon>
        <taxon>Gemmataceae</taxon>
        <taxon>Fimbriiglobus</taxon>
    </lineage>
</organism>
<keyword evidence="5 6" id="KW-0472">Membrane</keyword>
<dbReference type="PANTHER" id="PTHR30482">
    <property type="entry name" value="HIGH-AFFINITY BRANCHED-CHAIN AMINO ACID TRANSPORT SYSTEM PERMEASE"/>
    <property type="match status" value="1"/>
</dbReference>
<dbReference type="AlphaFoldDB" id="A0A225EC66"/>
<reference evidence="8" key="1">
    <citation type="submission" date="2017-06" db="EMBL/GenBank/DDBJ databases">
        <title>Genome analysis of Fimbriiglobus ruber SP5, the first member of the order Planctomycetales with confirmed chitinolytic capability.</title>
        <authorList>
            <person name="Ravin N.V."/>
            <person name="Rakitin A.L."/>
            <person name="Ivanova A.A."/>
            <person name="Beletsky A.V."/>
            <person name="Kulichevskaya I.S."/>
            <person name="Mardanov A.V."/>
            <person name="Dedysh S.N."/>
        </authorList>
    </citation>
    <scope>NUCLEOTIDE SEQUENCE [LARGE SCALE GENOMIC DNA]</scope>
    <source>
        <strain evidence="8">SP5</strain>
    </source>
</reference>
<keyword evidence="2" id="KW-1003">Cell membrane</keyword>
<dbReference type="RefSeq" id="WP_088252091.1">
    <property type="nucleotide sequence ID" value="NZ_NIDE01000001.1"/>
</dbReference>
<evidence type="ECO:0000313" key="7">
    <source>
        <dbReference type="EMBL" id="OWK46929.1"/>
    </source>
</evidence>
<dbReference type="GO" id="GO:0005886">
    <property type="term" value="C:plasma membrane"/>
    <property type="evidence" value="ECO:0007669"/>
    <property type="project" value="UniProtKB-SubCell"/>
</dbReference>
<keyword evidence="8" id="KW-1185">Reference proteome</keyword>
<dbReference type="PANTHER" id="PTHR30482:SF10">
    <property type="entry name" value="HIGH-AFFINITY BRANCHED-CHAIN AMINO ACID TRANSPORT PROTEIN BRAE"/>
    <property type="match status" value="1"/>
</dbReference>
<sequence>MTWTAPFRYWLLAVLVLVVAYPLIPGSNPILGQQLVPLVCYAILALGLNVVVGYTGLLHLGIAAFFGIGAYVTGILTVPMFPFQQSFLVAVIASTVIASAVGVVTTAPTLRLRGDYLALVTLGFGLITTFAIRNLDNITDGTKGLNPVSPNLLPWVDDPDLTKFDRPTGWAATWRGYPYFYYICVGLLVLVMWLLRNLERSRLGRNWVALREDELAATCMGLNPARLKLSAIAAGAALAGLAGALYAVSQRTTAGPQAYDFNRSMITLCCVILGGLGSRPGVLVGVFLLLGYDTILTPYLDNQIQLLQINPNGKSYLKVSGWRLFVFGLALIVMMRFRPAGLLPAWRVRHELQPANANESAKPVEPTTGA</sequence>
<evidence type="ECO:0000256" key="3">
    <source>
        <dbReference type="ARBA" id="ARBA00022692"/>
    </source>
</evidence>
<feature type="transmembrane region" description="Helical" evidence="6">
    <location>
        <begin position="87"/>
        <end position="104"/>
    </location>
</feature>
<dbReference type="EMBL" id="NIDE01000001">
    <property type="protein sequence ID" value="OWK46929.1"/>
    <property type="molecule type" value="Genomic_DNA"/>
</dbReference>
<evidence type="ECO:0000256" key="6">
    <source>
        <dbReference type="SAM" id="Phobius"/>
    </source>
</evidence>
<evidence type="ECO:0000256" key="5">
    <source>
        <dbReference type="ARBA" id="ARBA00023136"/>
    </source>
</evidence>
<dbReference type="GO" id="GO:0015658">
    <property type="term" value="F:branched-chain amino acid transmembrane transporter activity"/>
    <property type="evidence" value="ECO:0007669"/>
    <property type="project" value="InterPro"/>
</dbReference>
<dbReference type="InterPro" id="IPR001851">
    <property type="entry name" value="ABC_transp_permease"/>
</dbReference>
<feature type="transmembrane region" description="Helical" evidence="6">
    <location>
        <begin position="116"/>
        <end position="135"/>
    </location>
</feature>
<evidence type="ECO:0000313" key="8">
    <source>
        <dbReference type="Proteomes" id="UP000214646"/>
    </source>
</evidence>